<evidence type="ECO:0000313" key="11">
    <source>
        <dbReference type="EMBL" id="MBP2332115.1"/>
    </source>
</evidence>
<keyword evidence="4 9" id="KW-0540">Nuclease</keyword>
<dbReference type="Gene3D" id="3.40.390.30">
    <property type="entry name" value="Metalloproteases ('zincins'), catalytic domain"/>
    <property type="match status" value="1"/>
</dbReference>
<keyword evidence="12" id="KW-1185">Reference proteome</keyword>
<keyword evidence="8 9" id="KW-0862">Zinc</keyword>
<feature type="region of interest" description="Disordered" evidence="10">
    <location>
        <begin position="179"/>
        <end position="231"/>
    </location>
</feature>
<evidence type="ECO:0000256" key="5">
    <source>
        <dbReference type="ARBA" id="ARBA00022723"/>
    </source>
</evidence>
<feature type="binding site" evidence="9">
    <location>
        <position position="119"/>
    </location>
    <ligand>
        <name>Zn(2+)</name>
        <dbReference type="ChEBI" id="CHEBI:29105"/>
        <note>catalytic</note>
    </ligand>
</feature>
<evidence type="ECO:0000256" key="3">
    <source>
        <dbReference type="ARBA" id="ARBA00022552"/>
    </source>
</evidence>
<dbReference type="PANTHER" id="PTHR46986">
    <property type="entry name" value="ENDORIBONUCLEASE YBEY, CHLOROPLASTIC"/>
    <property type="match status" value="1"/>
</dbReference>
<comment type="function">
    <text evidence="9">Single strand-specific metallo-endoribonuclease involved in late-stage 70S ribosome quality control and in maturation of the 3' terminus of the 16S rRNA.</text>
</comment>
<dbReference type="EC" id="3.1.-.-" evidence="9"/>
<comment type="subcellular location">
    <subcellularLocation>
        <location evidence="9">Cytoplasm</location>
    </subcellularLocation>
</comment>
<dbReference type="InterPro" id="IPR002036">
    <property type="entry name" value="YbeY"/>
</dbReference>
<keyword evidence="5 9" id="KW-0479">Metal-binding</keyword>
<keyword evidence="6 9" id="KW-0255">Endonuclease</keyword>
<comment type="cofactor">
    <cofactor evidence="9">
        <name>Zn(2+)</name>
        <dbReference type="ChEBI" id="CHEBI:29105"/>
    </cofactor>
    <text evidence="9">Binds 1 zinc ion.</text>
</comment>
<feature type="binding site" evidence="9">
    <location>
        <position position="129"/>
    </location>
    <ligand>
        <name>Zn(2+)</name>
        <dbReference type="ChEBI" id="CHEBI:29105"/>
        <note>catalytic</note>
    </ligand>
</feature>
<dbReference type="InterPro" id="IPR023091">
    <property type="entry name" value="MetalPrtase_cat_dom_sf_prd"/>
</dbReference>
<feature type="compositionally biased region" description="Basic and acidic residues" evidence="10">
    <location>
        <begin position="200"/>
        <end position="231"/>
    </location>
</feature>
<keyword evidence="7 9" id="KW-0378">Hydrolase</keyword>
<evidence type="ECO:0000256" key="6">
    <source>
        <dbReference type="ARBA" id="ARBA00022759"/>
    </source>
</evidence>
<dbReference type="EMBL" id="JAGINY010000001">
    <property type="protein sequence ID" value="MBP2332115.1"/>
    <property type="molecule type" value="Genomic_DNA"/>
</dbReference>
<comment type="caution">
    <text evidence="11">The sequence shown here is derived from an EMBL/GenBank/DDBJ whole genome shotgun (WGS) entry which is preliminary data.</text>
</comment>
<evidence type="ECO:0000256" key="1">
    <source>
        <dbReference type="ARBA" id="ARBA00010875"/>
    </source>
</evidence>
<accession>A0ABS4U657</accession>
<dbReference type="NCBIfam" id="TIGR00043">
    <property type="entry name" value="rRNA maturation RNase YbeY"/>
    <property type="match status" value="1"/>
</dbReference>
<dbReference type="Proteomes" id="UP001519305">
    <property type="component" value="Unassembled WGS sequence"/>
</dbReference>
<evidence type="ECO:0000256" key="7">
    <source>
        <dbReference type="ARBA" id="ARBA00022801"/>
    </source>
</evidence>
<keyword evidence="3 9" id="KW-0698">rRNA processing</keyword>
<keyword evidence="2 9" id="KW-0690">Ribosome biogenesis</keyword>
<reference evidence="11 12" key="1">
    <citation type="submission" date="2021-03" db="EMBL/GenBank/DDBJ databases">
        <title>Sequencing the genomes of 1000 actinobacteria strains.</title>
        <authorList>
            <person name="Klenk H.-P."/>
        </authorList>
    </citation>
    <scope>NUCLEOTIDE SEQUENCE [LARGE SCALE GENOMIC DNA]</scope>
    <source>
        <strain evidence="11 12">DSM 44506</strain>
    </source>
</reference>
<proteinExistence type="inferred from homology"/>
<dbReference type="InterPro" id="IPR020549">
    <property type="entry name" value="YbeY_CS"/>
</dbReference>
<evidence type="ECO:0000256" key="4">
    <source>
        <dbReference type="ARBA" id="ARBA00022722"/>
    </source>
</evidence>
<evidence type="ECO:0000256" key="2">
    <source>
        <dbReference type="ARBA" id="ARBA00022517"/>
    </source>
</evidence>
<feature type="binding site" evidence="9">
    <location>
        <position position="123"/>
    </location>
    <ligand>
        <name>Zn(2+)</name>
        <dbReference type="ChEBI" id="CHEBI:29105"/>
        <note>catalytic</note>
    </ligand>
</feature>
<name>A0ABS4U657_9CORY</name>
<keyword evidence="9" id="KW-0963">Cytoplasm</keyword>
<gene>
    <name evidence="9" type="primary">ybeY</name>
    <name evidence="11" type="ORF">JOF33_000814</name>
</gene>
<sequence length="231" mass="24802">MSIEVFNESGRGVSEESLIDVARYALGRMDVHPAAELSIHLVDEPTIEDLHIRWLDLPGPTDVMSFPMDELTPGSGRPDAPQPGPSMLGDIVLCPDFAARQAEKAGHPLSHELVLLTVHGLLHLLGYDHIEADEERRMFALQNGLLADWYDDVERRGADFPAKPINPGAFPSAADREQLDEQLGGDVHGGNAHAGNAHGGDARGDAGRGDAGRGRDGDGRNDDDRGAGTQR</sequence>
<dbReference type="PROSITE" id="PS01306">
    <property type="entry name" value="UPF0054"/>
    <property type="match status" value="1"/>
</dbReference>
<dbReference type="PANTHER" id="PTHR46986:SF1">
    <property type="entry name" value="ENDORIBONUCLEASE YBEY, CHLOROPLASTIC"/>
    <property type="match status" value="1"/>
</dbReference>
<evidence type="ECO:0000256" key="9">
    <source>
        <dbReference type="HAMAP-Rule" id="MF_00009"/>
    </source>
</evidence>
<dbReference type="RefSeq" id="WP_209652401.1">
    <property type="nucleotide sequence ID" value="NZ_CP047357.1"/>
</dbReference>
<dbReference type="Pfam" id="PF02130">
    <property type="entry name" value="YbeY"/>
    <property type="match status" value="1"/>
</dbReference>
<protein>
    <recommendedName>
        <fullName evidence="9">Endoribonuclease YbeY</fullName>
        <ecNumber evidence="9">3.1.-.-</ecNumber>
    </recommendedName>
</protein>
<evidence type="ECO:0000256" key="10">
    <source>
        <dbReference type="SAM" id="MobiDB-lite"/>
    </source>
</evidence>
<dbReference type="SUPFAM" id="SSF55486">
    <property type="entry name" value="Metalloproteases ('zincins'), catalytic domain"/>
    <property type="match status" value="1"/>
</dbReference>
<dbReference type="HAMAP" id="MF_00009">
    <property type="entry name" value="Endoribonucl_YbeY"/>
    <property type="match status" value="1"/>
</dbReference>
<organism evidence="11 12">
    <name type="scientific">Corynebacterium freneyi</name>
    <dbReference type="NCBI Taxonomy" id="134034"/>
    <lineage>
        <taxon>Bacteria</taxon>
        <taxon>Bacillati</taxon>
        <taxon>Actinomycetota</taxon>
        <taxon>Actinomycetes</taxon>
        <taxon>Mycobacteriales</taxon>
        <taxon>Corynebacteriaceae</taxon>
        <taxon>Corynebacterium</taxon>
    </lineage>
</organism>
<evidence type="ECO:0000256" key="8">
    <source>
        <dbReference type="ARBA" id="ARBA00022833"/>
    </source>
</evidence>
<evidence type="ECO:0000313" key="12">
    <source>
        <dbReference type="Proteomes" id="UP001519305"/>
    </source>
</evidence>
<comment type="similarity">
    <text evidence="1 9">Belongs to the endoribonuclease YbeY family.</text>
</comment>